<dbReference type="PROSITE" id="PS50178">
    <property type="entry name" value="ZF_FYVE"/>
    <property type="match status" value="1"/>
</dbReference>
<dbReference type="InterPro" id="IPR013083">
    <property type="entry name" value="Znf_RING/FYVE/PHD"/>
</dbReference>
<evidence type="ECO:0000313" key="10">
    <source>
        <dbReference type="Proteomes" id="UP000808372"/>
    </source>
</evidence>
<dbReference type="Gene3D" id="3.30.40.10">
    <property type="entry name" value="Zinc/RING finger domain, C3HC4 (zinc finger)"/>
    <property type="match status" value="1"/>
</dbReference>
<dbReference type="AlphaFoldDB" id="A0A8U1F2T3"/>
<dbReference type="PANTHER" id="PTHR45956:SF4">
    <property type="entry name" value="RUN AND FYVE DOMAIN-CONTAINING PROTEIN 1"/>
    <property type="match status" value="1"/>
</dbReference>
<evidence type="ECO:0000256" key="7">
    <source>
        <dbReference type="SAM" id="MobiDB-lite"/>
    </source>
</evidence>
<dbReference type="GeneID" id="120062577"/>
<evidence type="ECO:0000256" key="3">
    <source>
        <dbReference type="ARBA" id="ARBA00022833"/>
    </source>
</evidence>
<keyword evidence="1" id="KW-0479">Metal-binding</keyword>
<dbReference type="InterPro" id="IPR047335">
    <property type="entry name" value="RUFY1-3"/>
</dbReference>
<accession>A0A8U1F2T3</accession>
<evidence type="ECO:0000259" key="9">
    <source>
        <dbReference type="PROSITE" id="PS50826"/>
    </source>
</evidence>
<dbReference type="InterPro" id="IPR004012">
    <property type="entry name" value="Run_dom"/>
</dbReference>
<dbReference type="Pfam" id="PF01363">
    <property type="entry name" value="FYVE"/>
    <property type="match status" value="1"/>
</dbReference>
<protein>
    <submittedName>
        <fullName evidence="11">RUN and FYVE domain-containing protein 1-like isoform X2</fullName>
    </submittedName>
</protein>
<dbReference type="InterPro" id="IPR047331">
    <property type="entry name" value="FYVE_RUFY1"/>
</dbReference>
<name>A0A8U1F2T3_SALNM</name>
<feature type="region of interest" description="Disordered" evidence="7">
    <location>
        <begin position="85"/>
        <end position="106"/>
    </location>
</feature>
<dbReference type="Gene3D" id="1.20.5.170">
    <property type="match status" value="1"/>
</dbReference>
<dbReference type="RefSeq" id="XP_038868581.1">
    <property type="nucleotide sequence ID" value="XM_039012653.1"/>
</dbReference>
<evidence type="ECO:0000256" key="5">
    <source>
        <dbReference type="PROSITE-ProRule" id="PRU00091"/>
    </source>
</evidence>
<dbReference type="GO" id="GO:0030100">
    <property type="term" value="P:regulation of endocytosis"/>
    <property type="evidence" value="ECO:0007669"/>
    <property type="project" value="TreeGrafter"/>
</dbReference>
<evidence type="ECO:0000256" key="4">
    <source>
        <dbReference type="ARBA" id="ARBA00023054"/>
    </source>
</evidence>
<dbReference type="SUPFAM" id="SSF57903">
    <property type="entry name" value="FYVE/PHD zinc finger"/>
    <property type="match status" value="1"/>
</dbReference>
<evidence type="ECO:0000256" key="1">
    <source>
        <dbReference type="ARBA" id="ARBA00022723"/>
    </source>
</evidence>
<keyword evidence="10" id="KW-1185">Reference proteome</keyword>
<dbReference type="Pfam" id="PF02759">
    <property type="entry name" value="RUN"/>
    <property type="match status" value="1"/>
</dbReference>
<dbReference type="SUPFAM" id="SSF140741">
    <property type="entry name" value="RUN domain-like"/>
    <property type="match status" value="1"/>
</dbReference>
<keyword evidence="4 6" id="KW-0175">Coiled coil</keyword>
<dbReference type="Proteomes" id="UP000808372">
    <property type="component" value="Chromosome 17"/>
</dbReference>
<feature type="coiled-coil region" evidence="6">
    <location>
        <begin position="421"/>
        <end position="619"/>
    </location>
</feature>
<gene>
    <name evidence="11" type="primary">LOC120062577</name>
</gene>
<keyword evidence="3" id="KW-0862">Zinc</keyword>
<dbReference type="InterPro" id="IPR000306">
    <property type="entry name" value="Znf_FYVE"/>
</dbReference>
<evidence type="ECO:0000256" key="2">
    <source>
        <dbReference type="ARBA" id="ARBA00022771"/>
    </source>
</evidence>
<dbReference type="InterPro" id="IPR011011">
    <property type="entry name" value="Znf_FYVE_PHD"/>
</dbReference>
<feature type="compositionally biased region" description="Polar residues" evidence="7">
    <location>
        <begin position="1"/>
        <end position="12"/>
    </location>
</feature>
<feature type="domain" description="RUN" evidence="9">
    <location>
        <begin position="146"/>
        <end position="278"/>
    </location>
</feature>
<dbReference type="PANTHER" id="PTHR45956">
    <property type="entry name" value="RUN AND FYVE DOMAIN-CONTAINING PROTEIN 2-LIKE PROTEIN"/>
    <property type="match status" value="1"/>
</dbReference>
<evidence type="ECO:0000313" key="11">
    <source>
        <dbReference type="RefSeq" id="XP_038868581.1"/>
    </source>
</evidence>
<dbReference type="PROSITE" id="PS50826">
    <property type="entry name" value="RUN"/>
    <property type="match status" value="1"/>
</dbReference>
<keyword evidence="2 5" id="KW-0863">Zinc-finger</keyword>
<dbReference type="SMART" id="SM00593">
    <property type="entry name" value="RUN"/>
    <property type="match status" value="1"/>
</dbReference>
<dbReference type="GO" id="GO:0008270">
    <property type="term" value="F:zinc ion binding"/>
    <property type="evidence" value="ECO:0007669"/>
    <property type="project" value="UniProtKB-KW"/>
</dbReference>
<dbReference type="GO" id="GO:0015031">
    <property type="term" value="P:protein transport"/>
    <property type="evidence" value="ECO:0007669"/>
    <property type="project" value="TreeGrafter"/>
</dbReference>
<dbReference type="InterPro" id="IPR037213">
    <property type="entry name" value="Run_dom_sf"/>
</dbReference>
<evidence type="ECO:0000256" key="6">
    <source>
        <dbReference type="SAM" id="Coils"/>
    </source>
</evidence>
<proteinExistence type="predicted"/>
<feature type="domain" description="FYVE-type" evidence="8">
    <location>
        <begin position="649"/>
        <end position="707"/>
    </location>
</feature>
<dbReference type="InterPro" id="IPR017455">
    <property type="entry name" value="Znf_FYVE-rel"/>
</dbReference>
<dbReference type="GO" id="GO:0005737">
    <property type="term" value="C:cytoplasm"/>
    <property type="evidence" value="ECO:0007669"/>
    <property type="project" value="UniProtKB-ARBA"/>
</dbReference>
<evidence type="ECO:0000259" key="8">
    <source>
        <dbReference type="PROSITE" id="PS50178"/>
    </source>
</evidence>
<organism evidence="10 11">
    <name type="scientific">Salvelinus namaycush</name>
    <name type="common">Lake trout</name>
    <name type="synonym">Salmo namaycush</name>
    <dbReference type="NCBI Taxonomy" id="8040"/>
    <lineage>
        <taxon>Eukaryota</taxon>
        <taxon>Metazoa</taxon>
        <taxon>Chordata</taxon>
        <taxon>Craniata</taxon>
        <taxon>Vertebrata</taxon>
        <taxon>Euteleostomi</taxon>
        <taxon>Actinopterygii</taxon>
        <taxon>Neopterygii</taxon>
        <taxon>Teleostei</taxon>
        <taxon>Protacanthopterygii</taxon>
        <taxon>Salmoniformes</taxon>
        <taxon>Salmonidae</taxon>
        <taxon>Salmoninae</taxon>
        <taxon>Salvelinus</taxon>
    </lineage>
</organism>
<dbReference type="CDD" id="cd15758">
    <property type="entry name" value="FYVE_RUFY1"/>
    <property type="match status" value="1"/>
</dbReference>
<feature type="coiled-coil region" evidence="6">
    <location>
        <begin position="329"/>
        <end position="370"/>
    </location>
</feature>
<dbReference type="FunFam" id="3.30.40.10:FF:000046">
    <property type="entry name" value="RUN and FYVE domain containing 2"/>
    <property type="match status" value="1"/>
</dbReference>
<sequence length="714" mass="81433">MADGVSETNTAAEESDAKEEDPKVLEVLPDSHPVGVSSDEEISKDKPATESNWSTPILSLARKATETISSGVSYGAVLRNATSSGSAAISPKCPTKQNSTENDTNANQYLPVKDHMAVERSNLFSMMKLSIKGLIQSSLSLGRTLDSDYPPLQQFFVVLEQCLKHGLKVKKSFINQNKSIWGPLELVQKLCPDSTDITTSARDLPGLKTGLGRARAWLHLALMQKKLSDYLKALLDHKDLLVEFYDPGALMMEEEGTVIGGMLVGLNVIDANLCIKGEDLDSQVGVIDFSLYLKDPMTTETTKDDTKMTAILDQKHYIEELNRHLSCSVSDLQAKMDSIEKTNGKLIEELTAATDRINSLREEQETLRHENETIVQSSQKKEEATLEDSAVELETYRQTRQGLDEMYSVVWKQYQEEKRIRQELERELELQVGLKQEMEMAMRLLEKDTHEKQDTLQALRQQLDQVKTLNLQMFHKTQDCEREAQRKQEEEGQLEEKINQMKTTIKEMEQRLQNSERDRRQSDQMDRDMRTELEGRVDSLQKQLSDLDTLRLGLESDLCSEKEQRQAIQRALQREQDNSTELRTQLQQIQGLHTELQDVRQEKQQLQQTCQEQETALQEMGLHLSQSKLKMEDFKEVNKALKGQAWLKDDEATQCKQCQKEFSIARRKHHCRNCGDIYCNSCSTNELALPSYPRPVRVCDICHSLLLQRSISSS</sequence>
<dbReference type="FunFam" id="1.20.58.900:FF:000001">
    <property type="entry name" value="RUN and FYVE domain containing 2"/>
    <property type="match status" value="1"/>
</dbReference>
<dbReference type="Gene3D" id="1.20.58.900">
    <property type="match status" value="1"/>
</dbReference>
<reference evidence="11" key="1">
    <citation type="submission" date="2025-08" db="UniProtKB">
        <authorList>
            <consortium name="RefSeq"/>
        </authorList>
    </citation>
    <scope>IDENTIFICATION</scope>
    <source>
        <tissue evidence="11">White muscle</tissue>
    </source>
</reference>
<feature type="region of interest" description="Disordered" evidence="7">
    <location>
        <begin position="1"/>
        <end position="52"/>
    </location>
</feature>
<dbReference type="SMART" id="SM00064">
    <property type="entry name" value="FYVE"/>
    <property type="match status" value="1"/>
</dbReference>
<feature type="compositionally biased region" description="Polar residues" evidence="7">
    <location>
        <begin position="95"/>
        <end position="106"/>
    </location>
</feature>